<reference evidence="7 8" key="1">
    <citation type="submission" date="2017-11" db="EMBL/GenBank/DDBJ databases">
        <title>Infants hospitalized years apart are colonized by the same room-sourced microbial strains.</title>
        <authorList>
            <person name="Brooks B."/>
            <person name="Olm M.R."/>
            <person name="Firek B.A."/>
            <person name="Baker R."/>
            <person name="Thomas B.C."/>
            <person name="Morowitz M.J."/>
            <person name="Banfield J.F."/>
        </authorList>
    </citation>
    <scope>NUCLEOTIDE SEQUENCE [LARGE SCALE GENOMIC DNA]</scope>
    <source>
        <strain evidence="7">S2_009_000_R2_76</strain>
    </source>
</reference>
<dbReference type="AlphaFoldDB" id="A0A2W5EMK9"/>
<evidence type="ECO:0000256" key="4">
    <source>
        <dbReference type="ARBA" id="ARBA00023284"/>
    </source>
</evidence>
<dbReference type="Pfam" id="PF14289">
    <property type="entry name" value="DUF4369"/>
    <property type="match status" value="1"/>
</dbReference>
<keyword evidence="3" id="KW-1015">Disulfide bond</keyword>
<proteinExistence type="predicted"/>
<accession>A0A2W5EMK9</accession>
<dbReference type="InterPro" id="IPR050553">
    <property type="entry name" value="Thioredoxin_ResA/DsbE_sf"/>
</dbReference>
<dbReference type="InterPro" id="IPR036249">
    <property type="entry name" value="Thioredoxin-like_sf"/>
</dbReference>
<dbReference type="Gene3D" id="3.40.30.10">
    <property type="entry name" value="Glutaredoxin"/>
    <property type="match status" value="1"/>
</dbReference>
<evidence type="ECO:0000256" key="3">
    <source>
        <dbReference type="ARBA" id="ARBA00023157"/>
    </source>
</evidence>
<dbReference type="GO" id="GO:0017004">
    <property type="term" value="P:cytochrome complex assembly"/>
    <property type="evidence" value="ECO:0007669"/>
    <property type="project" value="UniProtKB-KW"/>
</dbReference>
<evidence type="ECO:0000259" key="6">
    <source>
        <dbReference type="PROSITE" id="PS51352"/>
    </source>
</evidence>
<dbReference type="GO" id="GO:0016491">
    <property type="term" value="F:oxidoreductase activity"/>
    <property type="evidence" value="ECO:0007669"/>
    <property type="project" value="InterPro"/>
</dbReference>
<feature type="signal peptide" evidence="5">
    <location>
        <begin position="1"/>
        <end position="41"/>
    </location>
</feature>
<evidence type="ECO:0000256" key="2">
    <source>
        <dbReference type="ARBA" id="ARBA00022748"/>
    </source>
</evidence>
<dbReference type="InterPro" id="IPR017937">
    <property type="entry name" value="Thioredoxin_CS"/>
</dbReference>
<feature type="domain" description="Thioredoxin" evidence="6">
    <location>
        <begin position="258"/>
        <end position="398"/>
    </location>
</feature>
<dbReference type="PANTHER" id="PTHR42852:SF6">
    <property type="entry name" value="THIOL:DISULFIDE INTERCHANGE PROTEIN DSBE"/>
    <property type="match status" value="1"/>
</dbReference>
<dbReference type="GO" id="GO:0030313">
    <property type="term" value="C:cell envelope"/>
    <property type="evidence" value="ECO:0007669"/>
    <property type="project" value="UniProtKB-SubCell"/>
</dbReference>
<keyword evidence="4" id="KW-0676">Redox-active center</keyword>
<name>A0A2W5EMK9_9SPHI</name>
<evidence type="ECO:0000256" key="5">
    <source>
        <dbReference type="SAM" id="SignalP"/>
    </source>
</evidence>
<dbReference type="SUPFAM" id="SSF52833">
    <property type="entry name" value="Thioredoxin-like"/>
    <property type="match status" value="1"/>
</dbReference>
<protein>
    <submittedName>
        <fullName evidence="7">Alkyl hydroperoxide reductase</fullName>
    </submittedName>
</protein>
<dbReference type="InterPro" id="IPR000866">
    <property type="entry name" value="AhpC/TSA"/>
</dbReference>
<dbReference type="PANTHER" id="PTHR42852">
    <property type="entry name" value="THIOL:DISULFIDE INTERCHANGE PROTEIN DSBE"/>
    <property type="match status" value="1"/>
</dbReference>
<feature type="chain" id="PRO_5016018777" evidence="5">
    <location>
        <begin position="42"/>
        <end position="398"/>
    </location>
</feature>
<evidence type="ECO:0000313" key="8">
    <source>
        <dbReference type="Proteomes" id="UP000249645"/>
    </source>
</evidence>
<evidence type="ECO:0000256" key="1">
    <source>
        <dbReference type="ARBA" id="ARBA00004196"/>
    </source>
</evidence>
<dbReference type="Proteomes" id="UP000249645">
    <property type="component" value="Unassembled WGS sequence"/>
</dbReference>
<evidence type="ECO:0000313" key="7">
    <source>
        <dbReference type="EMBL" id="PZP42777.1"/>
    </source>
</evidence>
<dbReference type="EMBL" id="QFOI01000412">
    <property type="protein sequence ID" value="PZP42777.1"/>
    <property type="molecule type" value="Genomic_DNA"/>
</dbReference>
<organism evidence="7 8">
    <name type="scientific">Pseudopedobacter saltans</name>
    <dbReference type="NCBI Taxonomy" id="151895"/>
    <lineage>
        <taxon>Bacteria</taxon>
        <taxon>Pseudomonadati</taxon>
        <taxon>Bacteroidota</taxon>
        <taxon>Sphingobacteriia</taxon>
        <taxon>Sphingobacteriales</taxon>
        <taxon>Sphingobacteriaceae</taxon>
        <taxon>Pseudopedobacter</taxon>
    </lineage>
</organism>
<keyword evidence="5" id="KW-0732">Signal</keyword>
<gene>
    <name evidence="7" type="ORF">DI598_16575</name>
</gene>
<keyword evidence="2" id="KW-0201">Cytochrome c-type biogenesis</keyword>
<dbReference type="GO" id="GO:0016209">
    <property type="term" value="F:antioxidant activity"/>
    <property type="evidence" value="ECO:0007669"/>
    <property type="project" value="InterPro"/>
</dbReference>
<dbReference type="PROSITE" id="PS51352">
    <property type="entry name" value="THIOREDOXIN_2"/>
    <property type="match status" value="1"/>
</dbReference>
<dbReference type="PROSITE" id="PS00194">
    <property type="entry name" value="THIOREDOXIN_1"/>
    <property type="match status" value="1"/>
</dbReference>
<comment type="subcellular location">
    <subcellularLocation>
        <location evidence="1">Cell envelope</location>
    </subcellularLocation>
</comment>
<dbReference type="CDD" id="cd02966">
    <property type="entry name" value="TlpA_like_family"/>
    <property type="match status" value="1"/>
</dbReference>
<dbReference type="Pfam" id="PF00578">
    <property type="entry name" value="AhpC-TSA"/>
    <property type="match status" value="1"/>
</dbReference>
<comment type="caution">
    <text evidence="7">The sequence shown here is derived from an EMBL/GenBank/DDBJ whole genome shotgun (WGS) entry which is preliminary data.</text>
</comment>
<dbReference type="InterPro" id="IPR025380">
    <property type="entry name" value="DUF4369"/>
</dbReference>
<dbReference type="InterPro" id="IPR013766">
    <property type="entry name" value="Thioredoxin_domain"/>
</dbReference>
<sequence length="398" mass="44823">MTYFAFYIFKFVLDSQNKTMTKSKRLLTLALTSAISFPVFAQNSKIDYKIEGKISGLTSGKIYLRYLEDGKRITDSTLLNNGIFEFKGQVSEPSGAVLTYSDGETKNKRNQDSKSIYLENGVIKVDGSTNLKESVVSGGLNNKDNNALQLALKPSKEKTQTLISNYYALSKEEQSDTAKTGPLERQIDEQENLQKKQYLAFIQTHKNSFVALDAVKNYAGYTIDFDDVNPIFSSLSTPIKNSVAGKSFDEKLKKVEKISIGRIAPEFTQNDTNGHPFQLTSLRGKYVLIDFWASWCGPCRAENPNVVKAYNEYKDKNFTILGVSLDQPNGKEKWINAIHKDQLYWNQVSDLQYWNNEVAQLYAVQSIPQNFLLDPSGKIIAKDLRGADLENKLASLLK</sequence>